<dbReference type="AlphaFoldDB" id="A0A2M9W9D9"/>
<gene>
    <name evidence="1" type="ORF">PRCB_18035</name>
</gene>
<evidence type="ECO:0000313" key="2">
    <source>
        <dbReference type="Proteomes" id="UP000232062"/>
    </source>
</evidence>
<dbReference type="OrthoDB" id="6556054at2"/>
<dbReference type="RefSeq" id="WP_100702987.1">
    <property type="nucleotide sequence ID" value="NZ_MLFP01000008.1"/>
</dbReference>
<comment type="caution">
    <text evidence="1">The sequence shown here is derived from an EMBL/GenBank/DDBJ whole genome shotgun (WGS) entry which is preliminary data.</text>
</comment>
<accession>A0A2M9W9D9</accession>
<evidence type="ECO:0000313" key="1">
    <source>
        <dbReference type="EMBL" id="PJZ04167.1"/>
    </source>
</evidence>
<sequence length="114" mass="12856">MTISTNLADMLQLAKYECDMLTALAYQRFGLDDLDEQVHLCGELPVTMSVQINVIYNLEFGMVQDRFLSPGCTDLVDSIRAMSIRLDRTLHERISSDGHNDGLGYLEIARLESL</sequence>
<protein>
    <submittedName>
        <fullName evidence="1">Uncharacterized protein</fullName>
    </submittedName>
</protein>
<dbReference type="STRING" id="1076549.HA45_12095"/>
<proteinExistence type="predicted"/>
<keyword evidence="2" id="KW-1185">Reference proteome</keyword>
<dbReference type="Proteomes" id="UP000232062">
    <property type="component" value="Unassembled WGS sequence"/>
</dbReference>
<reference evidence="1 2" key="1">
    <citation type="submission" date="2017-11" db="EMBL/GenBank/DDBJ databases">
        <title>The genome sequence of Pantoea rodasii DSM 26611.</title>
        <authorList>
            <person name="Gao J."/>
            <person name="Mao X."/>
            <person name="Sun J."/>
        </authorList>
    </citation>
    <scope>NUCLEOTIDE SEQUENCE [LARGE SCALE GENOMIC DNA]</scope>
    <source>
        <strain evidence="1 2">DSM 26611</strain>
    </source>
</reference>
<name>A0A2M9W9D9_9GAMM</name>
<organism evidence="1 2">
    <name type="scientific">Pantoea rodasii</name>
    <dbReference type="NCBI Taxonomy" id="1076549"/>
    <lineage>
        <taxon>Bacteria</taxon>
        <taxon>Pseudomonadati</taxon>
        <taxon>Pseudomonadota</taxon>
        <taxon>Gammaproteobacteria</taxon>
        <taxon>Enterobacterales</taxon>
        <taxon>Erwiniaceae</taxon>
        <taxon>Pantoea</taxon>
    </lineage>
</organism>
<dbReference type="EMBL" id="PIQI01000025">
    <property type="protein sequence ID" value="PJZ04167.1"/>
    <property type="molecule type" value="Genomic_DNA"/>
</dbReference>